<keyword evidence="1" id="KW-1185">Reference proteome</keyword>
<dbReference type="WBParaSite" id="TMUE_1000004568.1">
    <property type="protein sequence ID" value="TMUE_1000004568.1"/>
    <property type="gene ID" value="WBGene00295207"/>
</dbReference>
<protein>
    <submittedName>
        <fullName evidence="2">Uncharacterized protein</fullName>
    </submittedName>
</protein>
<organism evidence="1 2">
    <name type="scientific">Trichuris muris</name>
    <name type="common">Mouse whipworm</name>
    <dbReference type="NCBI Taxonomy" id="70415"/>
    <lineage>
        <taxon>Eukaryota</taxon>
        <taxon>Metazoa</taxon>
        <taxon>Ecdysozoa</taxon>
        <taxon>Nematoda</taxon>
        <taxon>Enoplea</taxon>
        <taxon>Dorylaimia</taxon>
        <taxon>Trichinellida</taxon>
        <taxon>Trichuridae</taxon>
        <taxon>Trichuris</taxon>
    </lineage>
</organism>
<accession>A0A5S6QBJ8</accession>
<dbReference type="AlphaFoldDB" id="A0A5S6QBJ8"/>
<evidence type="ECO:0000313" key="2">
    <source>
        <dbReference type="WBParaSite" id="TMUE_1000004568.1"/>
    </source>
</evidence>
<dbReference type="Proteomes" id="UP000046395">
    <property type="component" value="Unassembled WGS sequence"/>
</dbReference>
<reference evidence="2" key="1">
    <citation type="submission" date="2019-12" db="UniProtKB">
        <authorList>
            <consortium name="WormBaseParasite"/>
        </authorList>
    </citation>
    <scope>IDENTIFICATION</scope>
</reference>
<proteinExistence type="predicted"/>
<name>A0A5S6QBJ8_TRIMR</name>
<sequence>MLQSLSRSATNAPSQIWLTSDCHEQGFQVMNEEEIIEFVSKQPASSEEEEYDDESERYCSHADLTTTPFCVRVTTVTCRLPFVAVIKGTMRYQGGGNYEFVELKWKISAFSLLPDDGRLRNNAHVWSKMFGTQEGRHKFRINFTVRNRRFKLEVIKSTPHPMFAFPLKLSGTADAIPERKRADYFPPKHLWLLWIPKERQFQMTDLIIKCVAWINEMCFPFPPHVMRISIPEGSREGHGLGL</sequence>
<evidence type="ECO:0000313" key="1">
    <source>
        <dbReference type="Proteomes" id="UP000046395"/>
    </source>
</evidence>